<evidence type="ECO:0000313" key="4">
    <source>
        <dbReference type="Proteomes" id="UP000009047"/>
    </source>
</evidence>
<dbReference type="CDD" id="cd02440">
    <property type="entry name" value="AdoMet_MTases"/>
    <property type="match status" value="1"/>
</dbReference>
<dbReference type="eggNOG" id="COG2226">
    <property type="taxonomic scope" value="Bacteria"/>
</dbReference>
<protein>
    <submittedName>
        <fullName evidence="3">Methyltransferase type 11</fullName>
    </submittedName>
</protein>
<dbReference type="InterPro" id="IPR029063">
    <property type="entry name" value="SAM-dependent_MTases_sf"/>
</dbReference>
<sequence>MQTWRHSDPPAGKRRHPSSYGMQDPQIIFDALGLEPGDAFLDAGCGLGEYALEAARIVGPTGMVHAFDITPGCIEDLSRQAAMHGLTQVRAAVVDITRPLPLPDESITAGLLGTVLHIPPVAQAMKEVIMEMGRVLRPGGRLGVIECNPHSPCGPPRSMRPTATRITNALEACGFMSLGVQDMGYLYLALFAKPSS</sequence>
<dbReference type="STRING" id="644282.Deba_1186"/>
<feature type="region of interest" description="Disordered" evidence="1">
    <location>
        <begin position="1"/>
        <end position="21"/>
    </location>
</feature>
<dbReference type="HOGENOM" id="CLU_037990_16_1_7"/>
<accession>E1QFU4</accession>
<dbReference type="InterPro" id="IPR025714">
    <property type="entry name" value="Methyltranfer_dom"/>
</dbReference>
<gene>
    <name evidence="3" type="ordered locus">Deba_1186</name>
</gene>
<organism evidence="3 4">
    <name type="scientific">Desulfarculus baarsii (strain ATCC 33931 / DSM 2075 / LMG 7858 / VKM B-1802 / 2st14)</name>
    <dbReference type="NCBI Taxonomy" id="644282"/>
    <lineage>
        <taxon>Bacteria</taxon>
        <taxon>Pseudomonadati</taxon>
        <taxon>Thermodesulfobacteriota</taxon>
        <taxon>Desulfarculia</taxon>
        <taxon>Desulfarculales</taxon>
        <taxon>Desulfarculaceae</taxon>
        <taxon>Desulfarculus</taxon>
    </lineage>
</organism>
<evidence type="ECO:0000256" key="1">
    <source>
        <dbReference type="SAM" id="MobiDB-lite"/>
    </source>
</evidence>
<keyword evidence="4" id="KW-1185">Reference proteome</keyword>
<dbReference type="GO" id="GO:0008168">
    <property type="term" value="F:methyltransferase activity"/>
    <property type="evidence" value="ECO:0007669"/>
    <property type="project" value="UniProtKB-KW"/>
</dbReference>
<dbReference type="OrthoDB" id="5405545at2"/>
<dbReference type="Proteomes" id="UP000009047">
    <property type="component" value="Chromosome"/>
</dbReference>
<keyword evidence="3" id="KW-0489">Methyltransferase</keyword>
<dbReference type="KEGG" id="dbr:Deba_1186"/>
<reference evidence="3 4" key="1">
    <citation type="journal article" date="2010" name="Stand. Genomic Sci.">
        <title>Complete genome sequence of Desulfarculus baarsii type strain (2st14).</title>
        <authorList>
            <person name="Sun H."/>
            <person name="Spring S."/>
            <person name="Lapidus A."/>
            <person name="Davenport K."/>
            <person name="Del Rio T.G."/>
            <person name="Tice H."/>
            <person name="Nolan M."/>
            <person name="Copeland A."/>
            <person name="Cheng J.F."/>
            <person name="Lucas S."/>
            <person name="Tapia R."/>
            <person name="Goodwin L."/>
            <person name="Pitluck S."/>
            <person name="Ivanova N."/>
            <person name="Pagani I."/>
            <person name="Mavromatis K."/>
            <person name="Ovchinnikova G."/>
            <person name="Pati A."/>
            <person name="Chen A."/>
            <person name="Palaniappan K."/>
            <person name="Hauser L."/>
            <person name="Chang Y.J."/>
            <person name="Jeffries C.D."/>
            <person name="Detter J.C."/>
            <person name="Han C."/>
            <person name="Rohde M."/>
            <person name="Brambilla E."/>
            <person name="Goker M."/>
            <person name="Woyke T."/>
            <person name="Bristow J."/>
            <person name="Eisen J.A."/>
            <person name="Markowitz V."/>
            <person name="Hugenholtz P."/>
            <person name="Kyrpides N.C."/>
            <person name="Klenk H.P."/>
            <person name="Land M."/>
        </authorList>
    </citation>
    <scope>NUCLEOTIDE SEQUENCE [LARGE SCALE GENOMIC DNA]</scope>
    <source>
        <strain evidence="4">ATCC 33931 / DSM 2075 / LMG 7858 / VKM B-1802 / 2st14</strain>
    </source>
</reference>
<dbReference type="AlphaFoldDB" id="E1QFU4"/>
<dbReference type="EMBL" id="CP002085">
    <property type="protein sequence ID" value="ADK84554.1"/>
    <property type="molecule type" value="Genomic_DNA"/>
</dbReference>
<feature type="domain" description="Methyltransferase" evidence="2">
    <location>
        <begin position="35"/>
        <end position="148"/>
    </location>
</feature>
<evidence type="ECO:0000259" key="2">
    <source>
        <dbReference type="Pfam" id="PF13847"/>
    </source>
</evidence>
<dbReference type="SUPFAM" id="SSF53335">
    <property type="entry name" value="S-adenosyl-L-methionine-dependent methyltransferases"/>
    <property type="match status" value="1"/>
</dbReference>
<evidence type="ECO:0000313" key="3">
    <source>
        <dbReference type="EMBL" id="ADK84554.1"/>
    </source>
</evidence>
<proteinExistence type="predicted"/>
<dbReference type="Pfam" id="PF13847">
    <property type="entry name" value="Methyltransf_31"/>
    <property type="match status" value="1"/>
</dbReference>
<keyword evidence="3" id="KW-0808">Transferase</keyword>
<name>E1QFU4_DESB2</name>
<dbReference type="GO" id="GO:0032259">
    <property type="term" value="P:methylation"/>
    <property type="evidence" value="ECO:0007669"/>
    <property type="project" value="UniProtKB-KW"/>
</dbReference>
<dbReference type="Gene3D" id="3.40.50.150">
    <property type="entry name" value="Vaccinia Virus protein VP39"/>
    <property type="match status" value="1"/>
</dbReference>